<dbReference type="Proteomes" id="UP000230222">
    <property type="component" value="Unassembled WGS sequence"/>
</dbReference>
<organism evidence="1 2">
    <name type="scientific">Candidatus Roizmanbacteria bacterium CG10_big_fil_rev_8_21_14_0_10_39_12</name>
    <dbReference type="NCBI Taxonomy" id="1974852"/>
    <lineage>
        <taxon>Bacteria</taxon>
        <taxon>Candidatus Roizmaniibacteriota</taxon>
    </lineage>
</organism>
<comment type="caution">
    <text evidence="1">The sequence shown here is derived from an EMBL/GenBank/DDBJ whole genome shotgun (WGS) entry which is preliminary data.</text>
</comment>
<evidence type="ECO:0000313" key="1">
    <source>
        <dbReference type="EMBL" id="PJE61567.1"/>
    </source>
</evidence>
<reference evidence="2" key="1">
    <citation type="submission" date="2017-09" db="EMBL/GenBank/DDBJ databases">
        <title>Depth-based differentiation of microbial function through sediment-hosted aquifers and enrichment of novel symbionts in the deep terrestrial subsurface.</title>
        <authorList>
            <person name="Probst A.J."/>
            <person name="Ladd B."/>
            <person name="Jarett J.K."/>
            <person name="Geller-Mcgrath D.E."/>
            <person name="Sieber C.M.K."/>
            <person name="Emerson J.B."/>
            <person name="Anantharaman K."/>
            <person name="Thomas B.C."/>
            <person name="Malmstrom R."/>
            <person name="Stieglmeier M."/>
            <person name="Klingl A."/>
            <person name="Woyke T."/>
            <person name="Ryan C.M."/>
            <person name="Banfield J.F."/>
        </authorList>
    </citation>
    <scope>NUCLEOTIDE SEQUENCE [LARGE SCALE GENOMIC DNA]</scope>
</reference>
<protein>
    <submittedName>
        <fullName evidence="1">Uncharacterized protein</fullName>
    </submittedName>
</protein>
<name>A0A2M8KNR9_9BACT</name>
<sequence length="305" mass="34550">MSENIDQPIRRSHVTDLVVDSLNSYDQLNPPIQISGDSSKERNDAFRYQLESTVNQSKIIRYTSGNSFNSAIFQLADKQENPIPILLKVINPDKQNQVDDMEKAHQLHVDLLGAEFVEDMTRVTVTNEAILNHFRTETSQSQMSSIEAFAQDLRGLDKKQSLFQYLLEHRGSDTSPKLRGNIKLFLERLVDGYGKGYSFDIGIFPDGQTIFSSVEGNEKFANILVDDEGVTFIDSGLLRKFSEDKLWHYGFYDIKLACQLFTGDLKPEDIPVLSERAKKSDAAEKIKDNIAEEVSKLKASLENMD</sequence>
<dbReference type="AlphaFoldDB" id="A0A2M8KNR9"/>
<gene>
    <name evidence="1" type="ORF">COU87_03875</name>
</gene>
<proteinExistence type="predicted"/>
<dbReference type="EMBL" id="PFEC01000070">
    <property type="protein sequence ID" value="PJE61567.1"/>
    <property type="molecule type" value="Genomic_DNA"/>
</dbReference>
<evidence type="ECO:0000313" key="2">
    <source>
        <dbReference type="Proteomes" id="UP000230222"/>
    </source>
</evidence>
<accession>A0A2M8KNR9</accession>